<feature type="region of interest" description="Disordered" evidence="1">
    <location>
        <begin position="329"/>
        <end position="349"/>
    </location>
</feature>
<feature type="compositionally biased region" description="Polar residues" evidence="1">
    <location>
        <begin position="283"/>
        <end position="293"/>
    </location>
</feature>
<proteinExistence type="predicted"/>
<protein>
    <submittedName>
        <fullName evidence="2">Uncharacterized protein</fullName>
    </submittedName>
</protein>
<dbReference type="OrthoDB" id="419770at2759"/>
<organism evidence="2 3">
    <name type="scientific">Ascosphaera apis ARSEF 7405</name>
    <dbReference type="NCBI Taxonomy" id="392613"/>
    <lineage>
        <taxon>Eukaryota</taxon>
        <taxon>Fungi</taxon>
        <taxon>Dikarya</taxon>
        <taxon>Ascomycota</taxon>
        <taxon>Pezizomycotina</taxon>
        <taxon>Eurotiomycetes</taxon>
        <taxon>Eurotiomycetidae</taxon>
        <taxon>Onygenales</taxon>
        <taxon>Ascosphaeraceae</taxon>
        <taxon>Ascosphaera</taxon>
    </lineage>
</organism>
<feature type="compositionally biased region" description="Polar residues" evidence="1">
    <location>
        <begin position="260"/>
        <end position="272"/>
    </location>
</feature>
<evidence type="ECO:0000313" key="2">
    <source>
        <dbReference type="EMBL" id="KZZ92754.1"/>
    </source>
</evidence>
<feature type="compositionally biased region" description="Polar residues" evidence="1">
    <location>
        <begin position="487"/>
        <end position="501"/>
    </location>
</feature>
<feature type="compositionally biased region" description="Polar residues" evidence="1">
    <location>
        <begin position="1"/>
        <end position="30"/>
    </location>
</feature>
<dbReference type="AlphaFoldDB" id="A0A167ZJV4"/>
<feature type="region of interest" description="Disordered" evidence="1">
    <location>
        <begin position="250"/>
        <end position="293"/>
    </location>
</feature>
<comment type="caution">
    <text evidence="2">The sequence shown here is derived from an EMBL/GenBank/DDBJ whole genome shotgun (WGS) entry which is preliminary data.</text>
</comment>
<feature type="compositionally biased region" description="Polar residues" evidence="1">
    <location>
        <begin position="598"/>
        <end position="611"/>
    </location>
</feature>
<feature type="compositionally biased region" description="Low complexity" evidence="1">
    <location>
        <begin position="505"/>
        <end position="514"/>
    </location>
</feature>
<evidence type="ECO:0000256" key="1">
    <source>
        <dbReference type="SAM" id="MobiDB-lite"/>
    </source>
</evidence>
<reference evidence="2 3" key="1">
    <citation type="journal article" date="2016" name="Genome Biol. Evol.">
        <title>Divergent and convergent evolution of fungal pathogenicity.</title>
        <authorList>
            <person name="Shang Y."/>
            <person name="Xiao G."/>
            <person name="Zheng P."/>
            <person name="Cen K."/>
            <person name="Zhan S."/>
            <person name="Wang C."/>
        </authorList>
    </citation>
    <scope>NUCLEOTIDE SEQUENCE [LARGE SCALE GENOMIC DNA]</scope>
    <source>
        <strain evidence="2 3">ARSEF 7405</strain>
    </source>
</reference>
<accession>A0A167ZJV4</accession>
<feature type="region of interest" description="Disordered" evidence="1">
    <location>
        <begin position="1"/>
        <end position="99"/>
    </location>
</feature>
<feature type="compositionally biased region" description="Acidic residues" evidence="1">
    <location>
        <begin position="151"/>
        <end position="161"/>
    </location>
</feature>
<keyword evidence="3" id="KW-1185">Reference proteome</keyword>
<feature type="region of interest" description="Disordered" evidence="1">
    <location>
        <begin position="126"/>
        <end position="161"/>
    </location>
</feature>
<sequence>MSTPSRAGLSHNASRNASFYNANNDPSTPRQPREPELQMPPVPRHTSLRLRRARLDLANSAQPYRSAHHAEPNLSSGGLSKRSPRSTPRRFLDLHDPQTPQAQIRQVSAANKAHHDTIMSDVPVDEAPGSVRSAASNSSANSIQSTHPSDCEDCTSPESEMQDPFDAVAQQFSDRREYLETPSKPERYGLRNSAASRARTVKWTRDMDNHLWTTYNEFLQDPTITPFKMLPGTLPPLGVSYRVAREARKTWPKYKPQRGPVSQRTMLSSSSKACARSRDTESGPDNNVTPKASDNVATFVKPAWPNSDASTRRRLKELCKRKFSIAPHYQRLIRSPSPKPGVPASDTTGLDTELIRTDGEPLYTEAPATSSPFATRDLGISLIAGSAPQEPRLPPVSDLGEPVSENWFNELTMQAPDGTATDETVVPQSQLDSQGGPASARDVPRLGSPFMYNTSEPDELPQEQTHTGRYSKHDPMARLRPSAPDGRSTQFGSPNHLTTHSGVPRSSFSESFRFQRGRWNHPNSHHEPKSADNSKPVMVGASDSQRKLKQLFTPSSISGPASAPDSLNHKGILNSSSPPLLPLQGGDIARLGSPFKLNDTNGPHSQGSEPPSSAAEKNAESADDSSSTVNGVPHDHATQ</sequence>
<gene>
    <name evidence="2" type="ORF">AAP_02835</name>
</gene>
<dbReference type="EMBL" id="AZGZ01000010">
    <property type="protein sequence ID" value="KZZ92754.1"/>
    <property type="molecule type" value="Genomic_DNA"/>
</dbReference>
<evidence type="ECO:0000313" key="3">
    <source>
        <dbReference type="Proteomes" id="UP000242877"/>
    </source>
</evidence>
<name>A0A167ZJV4_9EURO</name>
<feature type="compositionally biased region" description="Low complexity" evidence="1">
    <location>
        <begin position="133"/>
        <end position="142"/>
    </location>
</feature>
<dbReference type="Proteomes" id="UP000242877">
    <property type="component" value="Unassembled WGS sequence"/>
</dbReference>
<feature type="region of interest" description="Disordered" evidence="1">
    <location>
        <begin position="419"/>
        <end position="639"/>
    </location>
</feature>
<dbReference type="VEuPathDB" id="FungiDB:AAP_02835"/>